<evidence type="ECO:0000313" key="2">
    <source>
        <dbReference type="EMBL" id="KAG5565773.1"/>
    </source>
</evidence>
<reference evidence="2" key="1">
    <citation type="submission" date="2020-08" db="EMBL/GenBank/DDBJ databases">
        <title>Plant Genome Project.</title>
        <authorList>
            <person name="Zhang R.-G."/>
        </authorList>
    </citation>
    <scope>NUCLEOTIDE SEQUENCE</scope>
    <source>
        <strain evidence="2">WSP0</strain>
        <tissue evidence="2">Leaf</tissue>
    </source>
</reference>
<dbReference type="EMBL" id="JACTNZ010000001">
    <property type="protein sequence ID" value="KAG5565773.1"/>
    <property type="molecule type" value="Genomic_DNA"/>
</dbReference>
<feature type="compositionally biased region" description="Low complexity" evidence="1">
    <location>
        <begin position="208"/>
        <end position="218"/>
    </location>
</feature>
<comment type="caution">
    <text evidence="2">The sequence shown here is derived from an EMBL/GenBank/DDBJ whole genome shotgun (WGS) entry which is preliminary data.</text>
</comment>
<proteinExistence type="predicted"/>
<feature type="compositionally biased region" description="Polar residues" evidence="1">
    <location>
        <begin position="232"/>
        <end position="241"/>
    </location>
</feature>
<gene>
    <name evidence="2" type="ORF">RHGRI_001631</name>
</gene>
<accession>A0AAV6LNF8</accession>
<evidence type="ECO:0000256" key="1">
    <source>
        <dbReference type="SAM" id="MobiDB-lite"/>
    </source>
</evidence>
<evidence type="ECO:0000313" key="3">
    <source>
        <dbReference type="Proteomes" id="UP000823749"/>
    </source>
</evidence>
<feature type="region of interest" description="Disordered" evidence="1">
    <location>
        <begin position="1"/>
        <end position="23"/>
    </location>
</feature>
<keyword evidence="3" id="KW-1185">Reference proteome</keyword>
<sequence length="241" mass="25699">MASTRCRAVLRPTQPRRKSSRRPLMGLAKAEATDLRSHILILPVVGSQRGFLNSVKAGGLCNRRRVNLDVVGQTTGVLGQGPSTGGRRERRSSTGELAGPALWVGDRIASRWFFGGGLLAGPSLPSLGVRRLRLKAIAGCAQRRDSKGQGLAPLISSSDSSQILNLIFMAIRAISVLFIMGDGSISMADGLGFVAVDSNELRRKQKSLRSSSSNSSIKPFDLRSGSLPPFNPSTNPLHPSD</sequence>
<name>A0AAV6LNF8_9ERIC</name>
<dbReference type="Proteomes" id="UP000823749">
    <property type="component" value="Chromosome 1"/>
</dbReference>
<organism evidence="2 3">
    <name type="scientific">Rhododendron griersonianum</name>
    <dbReference type="NCBI Taxonomy" id="479676"/>
    <lineage>
        <taxon>Eukaryota</taxon>
        <taxon>Viridiplantae</taxon>
        <taxon>Streptophyta</taxon>
        <taxon>Embryophyta</taxon>
        <taxon>Tracheophyta</taxon>
        <taxon>Spermatophyta</taxon>
        <taxon>Magnoliopsida</taxon>
        <taxon>eudicotyledons</taxon>
        <taxon>Gunneridae</taxon>
        <taxon>Pentapetalae</taxon>
        <taxon>asterids</taxon>
        <taxon>Ericales</taxon>
        <taxon>Ericaceae</taxon>
        <taxon>Ericoideae</taxon>
        <taxon>Rhodoreae</taxon>
        <taxon>Rhododendron</taxon>
    </lineage>
</organism>
<feature type="region of interest" description="Disordered" evidence="1">
    <location>
        <begin position="204"/>
        <end position="241"/>
    </location>
</feature>
<dbReference type="AlphaFoldDB" id="A0AAV6LNF8"/>
<feature type="region of interest" description="Disordered" evidence="1">
    <location>
        <begin position="74"/>
        <end position="94"/>
    </location>
</feature>
<protein>
    <submittedName>
        <fullName evidence="2">Uncharacterized protein</fullName>
    </submittedName>
</protein>